<accession>A0ABQ9R6X3</accession>
<evidence type="ECO:0000313" key="1">
    <source>
        <dbReference type="EMBL" id="KAK1496679.1"/>
    </source>
</evidence>
<dbReference type="EMBL" id="MLFU01000028">
    <property type="protein sequence ID" value="KAK1496679.1"/>
    <property type="molecule type" value="Genomic_DNA"/>
</dbReference>
<protein>
    <submittedName>
        <fullName evidence="1">Uncharacterized protein</fullName>
    </submittedName>
</protein>
<dbReference type="Proteomes" id="UP001227543">
    <property type="component" value="Unassembled WGS sequence"/>
</dbReference>
<organism evidence="1 2">
    <name type="scientific">Colletotrichum tamarilloi</name>
    <dbReference type="NCBI Taxonomy" id="1209934"/>
    <lineage>
        <taxon>Eukaryota</taxon>
        <taxon>Fungi</taxon>
        <taxon>Dikarya</taxon>
        <taxon>Ascomycota</taxon>
        <taxon>Pezizomycotina</taxon>
        <taxon>Sordariomycetes</taxon>
        <taxon>Hypocreomycetidae</taxon>
        <taxon>Glomerellales</taxon>
        <taxon>Glomerellaceae</taxon>
        <taxon>Colletotrichum</taxon>
        <taxon>Colletotrichum acutatum species complex</taxon>
    </lineage>
</organism>
<proteinExistence type="predicted"/>
<keyword evidence="2" id="KW-1185">Reference proteome</keyword>
<sequence>MFVTSTNLILISNATSIHTTRLYP</sequence>
<reference evidence="1 2" key="1">
    <citation type="submission" date="2016-10" db="EMBL/GenBank/DDBJ databases">
        <title>The genome sequence of Colletotrichum fioriniae PJ7.</title>
        <authorList>
            <person name="Baroncelli R."/>
        </authorList>
    </citation>
    <scope>NUCLEOTIDE SEQUENCE [LARGE SCALE GENOMIC DNA]</scope>
    <source>
        <strain evidence="1 2">Tom-12</strain>
    </source>
</reference>
<comment type="caution">
    <text evidence="1">The sequence shown here is derived from an EMBL/GenBank/DDBJ whole genome shotgun (WGS) entry which is preliminary data.</text>
</comment>
<name>A0ABQ9R6X3_9PEZI</name>
<evidence type="ECO:0000313" key="2">
    <source>
        <dbReference type="Proteomes" id="UP001227543"/>
    </source>
</evidence>
<gene>
    <name evidence="1" type="ORF">CTAM01_08317</name>
</gene>